<feature type="region of interest" description="Disordered" evidence="1">
    <location>
        <begin position="584"/>
        <end position="617"/>
    </location>
</feature>
<accession>A0A6A5QXR7</accession>
<sequence length="779" mass="83116">MDNWGDPWADNDKTATKDAVTAPLPSSFAPASTILGGFLDDAGWGNEDESCGDWSAAITAAKDIETVTPSTSAAPEPSSTEYTNHETDTPNDQEQVVSESSDSATTSQANAGTEPFSTTPRIEPEDHSSARPSTSPSEGSHNDAPADSPRTSYEEERGEAKTPAVAGGPLEDCISGAQLEDGDEDLVGGRNENDHAPREASPLGAKDSTDSVHDGNTAQEPGSDDAAQNTPKTPVVTPKDTSSSTGTFTIDTDLLGKLFQSPTIGKPLDDAPDDPIHSTSARKAWYRLTRKQTLREYNNGNDDDNYVRVTWPSSKIRSEVSGIVGRWVRDDRIAGTGPGARASFYWDTSAPIDPKPISDLMRKRASAQTATMITPRQESLPSLSTNVPAAFNWSSASATAEPNSSPMAPFNSTGAQIKEPETRAASLDLLHELSPPKHARHPTIAGETPAVTSLISPPIPSTDLSLADTSTALDELEINTTSTNDLLTGAVDDEDEWGEMVSSSTVSNPIITEPVSQTDTRNNTTLLTANVTPDSIKSIKVREESPDAMHAFPIVRLKSTISPTSALFKANSFVPLGAEQGPIGPGILKPAKRSVRNTRNPEDLSAAKPAREKPPLGASGLFQNVDVAVDLSAPQISVPNVLAFQRETKEKSSNVTIPFISTTRPITPTHSEAPSVPTEVDAWADADFSFFETTLPPAPQLSVEQNCSDQFTTVETRDRSSSAASSAKTFTRSPPRKVPTPPIQPLTSATSRAQRRKMEEEGIIEDILRALPDLSYMLQ</sequence>
<dbReference type="EMBL" id="ML979133">
    <property type="protein sequence ID" value="KAF1918637.1"/>
    <property type="molecule type" value="Genomic_DNA"/>
</dbReference>
<reference evidence="2" key="1">
    <citation type="journal article" date="2020" name="Stud. Mycol.">
        <title>101 Dothideomycetes genomes: a test case for predicting lifestyles and emergence of pathogens.</title>
        <authorList>
            <person name="Haridas S."/>
            <person name="Albert R."/>
            <person name="Binder M."/>
            <person name="Bloem J."/>
            <person name="Labutti K."/>
            <person name="Salamov A."/>
            <person name="Andreopoulos B."/>
            <person name="Baker S."/>
            <person name="Barry K."/>
            <person name="Bills G."/>
            <person name="Bluhm B."/>
            <person name="Cannon C."/>
            <person name="Castanera R."/>
            <person name="Culley D."/>
            <person name="Daum C."/>
            <person name="Ezra D."/>
            <person name="Gonzalez J."/>
            <person name="Henrissat B."/>
            <person name="Kuo A."/>
            <person name="Liang C."/>
            <person name="Lipzen A."/>
            <person name="Lutzoni F."/>
            <person name="Magnuson J."/>
            <person name="Mondo S."/>
            <person name="Nolan M."/>
            <person name="Ohm R."/>
            <person name="Pangilinan J."/>
            <person name="Park H.-J."/>
            <person name="Ramirez L."/>
            <person name="Alfaro M."/>
            <person name="Sun H."/>
            <person name="Tritt A."/>
            <person name="Yoshinaga Y."/>
            <person name="Zwiers L.-H."/>
            <person name="Turgeon B."/>
            <person name="Goodwin S."/>
            <person name="Spatafora J."/>
            <person name="Crous P."/>
            <person name="Grigoriev I."/>
        </authorList>
    </citation>
    <scope>NUCLEOTIDE SEQUENCE</scope>
    <source>
        <strain evidence="2">HMLAC05119</strain>
    </source>
</reference>
<protein>
    <submittedName>
        <fullName evidence="2">Uncharacterized protein</fullName>
    </submittedName>
</protein>
<name>A0A6A5QXR7_AMPQU</name>
<feature type="region of interest" description="Disordered" evidence="1">
    <location>
        <begin position="62"/>
        <end position="248"/>
    </location>
</feature>
<dbReference type="OrthoDB" id="3941134at2759"/>
<evidence type="ECO:0000256" key="1">
    <source>
        <dbReference type="SAM" id="MobiDB-lite"/>
    </source>
</evidence>
<proteinExistence type="predicted"/>
<feature type="compositionally biased region" description="Low complexity" evidence="1">
    <location>
        <begin position="230"/>
        <end position="239"/>
    </location>
</feature>
<dbReference type="Proteomes" id="UP000800096">
    <property type="component" value="Unassembled WGS sequence"/>
</dbReference>
<organism evidence="2 3">
    <name type="scientific">Ampelomyces quisqualis</name>
    <name type="common">Powdery mildew agent</name>
    <dbReference type="NCBI Taxonomy" id="50730"/>
    <lineage>
        <taxon>Eukaryota</taxon>
        <taxon>Fungi</taxon>
        <taxon>Dikarya</taxon>
        <taxon>Ascomycota</taxon>
        <taxon>Pezizomycotina</taxon>
        <taxon>Dothideomycetes</taxon>
        <taxon>Pleosporomycetidae</taxon>
        <taxon>Pleosporales</taxon>
        <taxon>Pleosporineae</taxon>
        <taxon>Phaeosphaeriaceae</taxon>
        <taxon>Ampelomyces</taxon>
    </lineage>
</organism>
<evidence type="ECO:0000313" key="2">
    <source>
        <dbReference type="EMBL" id="KAF1918637.1"/>
    </source>
</evidence>
<feature type="compositionally biased region" description="Low complexity" evidence="1">
    <location>
        <begin position="68"/>
        <end position="81"/>
    </location>
</feature>
<feature type="region of interest" description="Disordered" evidence="1">
    <location>
        <begin position="714"/>
        <end position="757"/>
    </location>
</feature>
<feature type="compositionally biased region" description="Polar residues" evidence="1">
    <location>
        <begin position="130"/>
        <end position="139"/>
    </location>
</feature>
<gene>
    <name evidence="2" type="ORF">BDU57DRAFT_511351</name>
</gene>
<evidence type="ECO:0000313" key="3">
    <source>
        <dbReference type="Proteomes" id="UP000800096"/>
    </source>
</evidence>
<dbReference type="AlphaFoldDB" id="A0A6A5QXR7"/>
<feature type="region of interest" description="Disordered" evidence="1">
    <location>
        <begin position="1"/>
        <end position="28"/>
    </location>
</feature>
<keyword evidence="3" id="KW-1185">Reference proteome</keyword>
<feature type="compositionally biased region" description="Polar residues" evidence="1">
    <location>
        <begin position="90"/>
        <end position="120"/>
    </location>
</feature>